<dbReference type="Pfam" id="PF13520">
    <property type="entry name" value="AA_permease_2"/>
    <property type="match status" value="1"/>
</dbReference>
<dbReference type="Gene3D" id="1.20.1740.10">
    <property type="entry name" value="Amino acid/polyamine transporter I"/>
    <property type="match status" value="1"/>
</dbReference>
<dbReference type="Proteomes" id="UP000593571">
    <property type="component" value="Unassembled WGS sequence"/>
</dbReference>
<dbReference type="InterPro" id="IPR050598">
    <property type="entry name" value="AminoAcid_Transporter"/>
</dbReference>
<accession>A0A7J8FJ28</accession>
<sequence>MALSQGLWSSDEGNSLGSVMQELKNPQRNLVWALMFSVSIVTGLYIPVNISYLLALSPNEILSSDTKAVSWGSLCPLQVCTVMPAIVLRASLCPVLAPIINHPRIEFLYILLSLLSGFLVCFRFVHFQHQPKCLRMAVLHLQLLLEDAPTTKNVD</sequence>
<dbReference type="EMBL" id="JACASE010000007">
    <property type="protein sequence ID" value="KAF6447439.1"/>
    <property type="molecule type" value="Genomic_DNA"/>
</dbReference>
<evidence type="ECO:0000256" key="5">
    <source>
        <dbReference type="SAM" id="Phobius"/>
    </source>
</evidence>
<comment type="subcellular location">
    <subcellularLocation>
        <location evidence="1">Membrane</location>
        <topology evidence="1">Multi-pass membrane protein</topology>
    </subcellularLocation>
</comment>
<dbReference type="AlphaFoldDB" id="A0A7J8FJ28"/>
<keyword evidence="2 5" id="KW-0812">Transmembrane</keyword>
<keyword evidence="4 5" id="KW-0472">Membrane</keyword>
<proteinExistence type="predicted"/>
<organism evidence="6 7">
    <name type="scientific">Rousettus aegyptiacus</name>
    <name type="common">Egyptian fruit bat</name>
    <name type="synonym">Pteropus aegyptiacus</name>
    <dbReference type="NCBI Taxonomy" id="9407"/>
    <lineage>
        <taxon>Eukaryota</taxon>
        <taxon>Metazoa</taxon>
        <taxon>Chordata</taxon>
        <taxon>Craniata</taxon>
        <taxon>Vertebrata</taxon>
        <taxon>Euteleostomi</taxon>
        <taxon>Mammalia</taxon>
        <taxon>Eutheria</taxon>
        <taxon>Laurasiatheria</taxon>
        <taxon>Chiroptera</taxon>
        <taxon>Yinpterochiroptera</taxon>
        <taxon>Pteropodoidea</taxon>
        <taxon>Pteropodidae</taxon>
        <taxon>Rousettinae</taxon>
        <taxon>Rousettus</taxon>
    </lineage>
</organism>
<keyword evidence="7" id="KW-1185">Reference proteome</keyword>
<dbReference type="GO" id="GO:0016020">
    <property type="term" value="C:membrane"/>
    <property type="evidence" value="ECO:0007669"/>
    <property type="project" value="UniProtKB-SubCell"/>
</dbReference>
<feature type="transmembrane region" description="Helical" evidence="5">
    <location>
        <begin position="30"/>
        <end position="56"/>
    </location>
</feature>
<name>A0A7J8FJ28_ROUAE</name>
<dbReference type="InterPro" id="IPR002293">
    <property type="entry name" value="AA/rel_permease1"/>
</dbReference>
<evidence type="ECO:0000256" key="3">
    <source>
        <dbReference type="ARBA" id="ARBA00022989"/>
    </source>
</evidence>
<keyword evidence="3 5" id="KW-1133">Transmembrane helix</keyword>
<dbReference type="PANTHER" id="PTHR11785">
    <property type="entry name" value="AMINO ACID TRANSPORTER"/>
    <property type="match status" value="1"/>
</dbReference>
<feature type="transmembrane region" description="Helical" evidence="5">
    <location>
        <begin position="107"/>
        <end position="126"/>
    </location>
</feature>
<evidence type="ECO:0000313" key="6">
    <source>
        <dbReference type="EMBL" id="KAF6447439.1"/>
    </source>
</evidence>
<evidence type="ECO:0000256" key="4">
    <source>
        <dbReference type="ARBA" id="ARBA00023136"/>
    </source>
</evidence>
<evidence type="ECO:0000256" key="1">
    <source>
        <dbReference type="ARBA" id="ARBA00004141"/>
    </source>
</evidence>
<evidence type="ECO:0000256" key="2">
    <source>
        <dbReference type="ARBA" id="ARBA00022692"/>
    </source>
</evidence>
<comment type="caution">
    <text evidence="6">The sequence shown here is derived from an EMBL/GenBank/DDBJ whole genome shotgun (WGS) entry which is preliminary data.</text>
</comment>
<dbReference type="PANTHER" id="PTHR11785:SF340">
    <property type="entry name" value="AROMATIC-PREFERRING AMINO ACID TRANSPORTER"/>
    <property type="match status" value="1"/>
</dbReference>
<reference evidence="6 7" key="1">
    <citation type="journal article" date="2020" name="Nature">
        <title>Six reference-quality genomes reveal evolution of bat adaptations.</title>
        <authorList>
            <person name="Jebb D."/>
            <person name="Huang Z."/>
            <person name="Pippel M."/>
            <person name="Hughes G.M."/>
            <person name="Lavrichenko K."/>
            <person name="Devanna P."/>
            <person name="Winkler S."/>
            <person name="Jermiin L.S."/>
            <person name="Skirmuntt E.C."/>
            <person name="Katzourakis A."/>
            <person name="Burkitt-Gray L."/>
            <person name="Ray D.A."/>
            <person name="Sullivan K.A.M."/>
            <person name="Roscito J.G."/>
            <person name="Kirilenko B.M."/>
            <person name="Davalos L.M."/>
            <person name="Corthals A.P."/>
            <person name="Power M.L."/>
            <person name="Jones G."/>
            <person name="Ransome R.D."/>
            <person name="Dechmann D.K.N."/>
            <person name="Locatelli A.G."/>
            <person name="Puechmaille S.J."/>
            <person name="Fedrigo O."/>
            <person name="Jarvis E.D."/>
            <person name="Hiller M."/>
            <person name="Vernes S.C."/>
            <person name="Myers E.W."/>
            <person name="Teeling E.C."/>
        </authorList>
    </citation>
    <scope>NUCLEOTIDE SEQUENCE [LARGE SCALE GENOMIC DNA]</scope>
    <source>
        <strain evidence="6">MRouAeg1</strain>
        <tissue evidence="6">Muscle</tissue>
    </source>
</reference>
<gene>
    <name evidence="6" type="ORF">HJG63_011900</name>
</gene>
<evidence type="ECO:0000313" key="7">
    <source>
        <dbReference type="Proteomes" id="UP000593571"/>
    </source>
</evidence>
<feature type="transmembrane region" description="Helical" evidence="5">
    <location>
        <begin position="68"/>
        <end position="87"/>
    </location>
</feature>
<protein>
    <submittedName>
        <fullName evidence="6">Uncharacterized protein</fullName>
    </submittedName>
</protein>
<dbReference type="GO" id="GO:0015179">
    <property type="term" value="F:L-amino acid transmembrane transporter activity"/>
    <property type="evidence" value="ECO:0007669"/>
    <property type="project" value="TreeGrafter"/>
</dbReference>